<proteinExistence type="predicted"/>
<evidence type="ECO:0000256" key="2">
    <source>
        <dbReference type="ARBA" id="ARBA00022553"/>
    </source>
</evidence>
<dbReference type="PROSITE" id="PS50075">
    <property type="entry name" value="CARRIER"/>
    <property type="match status" value="1"/>
</dbReference>
<dbReference type="Proteomes" id="UP000717996">
    <property type="component" value="Unassembled WGS sequence"/>
</dbReference>
<dbReference type="Gene3D" id="1.10.1200.10">
    <property type="entry name" value="ACP-like"/>
    <property type="match status" value="1"/>
</dbReference>
<dbReference type="Pfam" id="PF23562">
    <property type="entry name" value="AMP-binding_C_3"/>
    <property type="match status" value="1"/>
</dbReference>
<dbReference type="AlphaFoldDB" id="A0A9P6Y3H4"/>
<dbReference type="OMA" id="WDWLAHI"/>
<dbReference type="OrthoDB" id="429813at2759"/>
<feature type="domain" description="Carrier" evidence="3">
    <location>
        <begin position="562"/>
        <end position="636"/>
    </location>
</feature>
<evidence type="ECO:0000259" key="3">
    <source>
        <dbReference type="PROSITE" id="PS50075"/>
    </source>
</evidence>
<keyword evidence="1" id="KW-0596">Phosphopantetheine</keyword>
<dbReference type="InterPro" id="IPR042099">
    <property type="entry name" value="ANL_N_sf"/>
</dbReference>
<dbReference type="SMART" id="SM00823">
    <property type="entry name" value="PKS_PP"/>
    <property type="match status" value="1"/>
</dbReference>
<dbReference type="PROSITE" id="PS00012">
    <property type="entry name" value="PHOSPHOPANTETHEINE"/>
    <property type="match status" value="1"/>
</dbReference>
<dbReference type="InterPro" id="IPR036736">
    <property type="entry name" value="ACP-like_sf"/>
</dbReference>
<protein>
    <recommendedName>
        <fullName evidence="3">Carrier domain-containing protein</fullName>
    </recommendedName>
</protein>
<dbReference type="InterPro" id="IPR006162">
    <property type="entry name" value="Ppantetheine_attach_site"/>
</dbReference>
<dbReference type="SMART" id="SM01294">
    <property type="entry name" value="PKS_PP_betabranch"/>
    <property type="match status" value="1"/>
</dbReference>
<evidence type="ECO:0000313" key="4">
    <source>
        <dbReference type="EMBL" id="KAG1537853.1"/>
    </source>
</evidence>
<evidence type="ECO:0000313" key="5">
    <source>
        <dbReference type="Proteomes" id="UP000717996"/>
    </source>
</evidence>
<dbReference type="InterPro" id="IPR051414">
    <property type="entry name" value="Adenylate-forming_Reductase"/>
</dbReference>
<dbReference type="Pfam" id="PF00501">
    <property type="entry name" value="AMP-binding"/>
    <property type="match status" value="1"/>
</dbReference>
<name>A0A9P6Y3H4_RHIOR</name>
<reference evidence="4" key="1">
    <citation type="journal article" date="2020" name="Microb. Genom.">
        <title>Genetic diversity of clinical and environmental Mucorales isolates obtained from an investigation of mucormycosis cases among solid organ transplant recipients.</title>
        <authorList>
            <person name="Nguyen M.H."/>
            <person name="Kaul D."/>
            <person name="Muto C."/>
            <person name="Cheng S.J."/>
            <person name="Richter R.A."/>
            <person name="Bruno V.M."/>
            <person name="Liu G."/>
            <person name="Beyhan S."/>
            <person name="Sundermann A.J."/>
            <person name="Mounaud S."/>
            <person name="Pasculle A.W."/>
            <person name="Nierman W.C."/>
            <person name="Driscoll E."/>
            <person name="Cumbie R."/>
            <person name="Clancy C.J."/>
            <person name="Dupont C.L."/>
        </authorList>
    </citation>
    <scope>NUCLEOTIDE SEQUENCE</scope>
    <source>
        <strain evidence="4">GL16</strain>
    </source>
</reference>
<organism evidence="4 5">
    <name type="scientific">Rhizopus oryzae</name>
    <name type="common">Mucormycosis agent</name>
    <name type="synonym">Rhizopus arrhizus var. delemar</name>
    <dbReference type="NCBI Taxonomy" id="64495"/>
    <lineage>
        <taxon>Eukaryota</taxon>
        <taxon>Fungi</taxon>
        <taxon>Fungi incertae sedis</taxon>
        <taxon>Mucoromycota</taxon>
        <taxon>Mucoromycotina</taxon>
        <taxon>Mucoromycetes</taxon>
        <taxon>Mucorales</taxon>
        <taxon>Mucorineae</taxon>
        <taxon>Rhizopodaceae</taxon>
        <taxon>Rhizopus</taxon>
    </lineage>
</organism>
<dbReference type="InterPro" id="IPR020806">
    <property type="entry name" value="PKS_PP-bd"/>
</dbReference>
<dbReference type="SUPFAM" id="SSF56801">
    <property type="entry name" value="Acetyl-CoA synthetase-like"/>
    <property type="match status" value="1"/>
</dbReference>
<evidence type="ECO:0000256" key="1">
    <source>
        <dbReference type="ARBA" id="ARBA00022450"/>
    </source>
</evidence>
<dbReference type="InterPro" id="IPR036291">
    <property type="entry name" value="NAD(P)-bd_dom_sf"/>
</dbReference>
<dbReference type="Pfam" id="PF07993">
    <property type="entry name" value="NAD_binding_4"/>
    <property type="match status" value="1"/>
</dbReference>
<dbReference type="SUPFAM" id="SSF47336">
    <property type="entry name" value="ACP-like"/>
    <property type="match status" value="1"/>
</dbReference>
<dbReference type="Gene3D" id="3.40.50.720">
    <property type="entry name" value="NAD(P)-binding Rossmann-like Domain"/>
    <property type="match status" value="1"/>
</dbReference>
<dbReference type="EMBL" id="JAANIT010002014">
    <property type="protein sequence ID" value="KAG1537853.1"/>
    <property type="molecule type" value="Genomic_DNA"/>
</dbReference>
<dbReference type="InterPro" id="IPR013120">
    <property type="entry name" value="FAR_NAD-bd"/>
</dbReference>
<dbReference type="Pfam" id="PF00550">
    <property type="entry name" value="PP-binding"/>
    <property type="match status" value="1"/>
</dbReference>
<dbReference type="Gene3D" id="3.40.50.12780">
    <property type="entry name" value="N-terminal domain of ligase-like"/>
    <property type="match status" value="1"/>
</dbReference>
<comment type="caution">
    <text evidence="4">The sequence shown here is derived from an EMBL/GenBank/DDBJ whole genome shotgun (WGS) entry which is preliminary data.</text>
</comment>
<dbReference type="PANTHER" id="PTHR43439:SF2">
    <property type="entry name" value="ENZYME, PUTATIVE (JCVI)-RELATED"/>
    <property type="match status" value="1"/>
</dbReference>
<keyword evidence="2" id="KW-0597">Phosphoprotein</keyword>
<dbReference type="InterPro" id="IPR000873">
    <property type="entry name" value="AMP-dep_synth/lig_dom"/>
</dbReference>
<dbReference type="GO" id="GO:0031177">
    <property type="term" value="F:phosphopantetheine binding"/>
    <property type="evidence" value="ECO:0007669"/>
    <property type="project" value="InterPro"/>
</dbReference>
<dbReference type="PANTHER" id="PTHR43439">
    <property type="entry name" value="PHENYLACETATE-COENZYME A LIGASE"/>
    <property type="match status" value="1"/>
</dbReference>
<sequence>MPALTTNYTDESFPLYYKSFVNFIKIQCKRHADRVYVRYYSQGTYKTLTYAEIDHMSTNLACEWAALKNNTQVVSFLGVNGVDFLLTVLALMKLRLTVLMISPRNSEPAIVNLLEKTKSKLFFASTKFDSLAQESTAQCDGVKLVMLDSFDIEDRRKQPLHPQSEEILNMNFTTEDINEPVLIIHSSGTTDFPKPIYLSNKYIINSSIFFEYYKTQKPDLDLLNKDDVVLPCAPLFHMFGFSSLATVTLQGASLVFLERLPPSQAEIDFALRQNKVTAMSASPIILEQMIPFLKERNDFSAVRRLRYIIFAGASMKHESGEWFHKHQINIRNGYGSTEGGMLMMPDMDPSGKNWYALRPVVRDEEGKFFCVMEDIGDGLKHLYIRAGNPNFALGVSNRPDGGYDTNDIFREDPDFPGHYNYVGRLDDTLIMENGEKTNPVPMENTIRLCPIVKQVAVVGQGRQCTAALIELNMEVAVNYGPQEMTAIVQEAVDEANKECPSHSIILPEMIKILPFNKSLPSTDKGTVKRKLVDSSYQDVIEDLYKAFLDGPRTKANTTLSPAEIEPFLIKSLADVLHLPESSIDPSLSVFELGLNSLTAIQLRNMVANRLGGDIPQNFLFQYPTISSMREALVGGLKKKGDSLGYGQTELLAQSYIERARSEFPVAKVNEEEREKVILLTGATGSLGSFILRDLLKDRRVKKVYCLVRGTDLRHRLVQSFVSRHLDPTLLSTDRLEVLPMRLAEPYLGLTKEVYDQLKKEVTIVQHCAWLLDFNMSIGHYDKACIAPFYNLIRFAYREVNPMELHFISSVSASAGLGPQVEEKALPMDARAAIPMGYAQSKFVCESLLTYLAQGKHMPCSIERVGQVCGDSVNGVWNTSEQFPLVLVAGGSLLHKMPKLESDVDWIPVDYAAAAIVNIMLRPQQEESVYHIVNPASESWSDLLEAMRSCGMQFDTVDPVEWVEALSKDDTNPAYTLMAHFESTFKKGMSMPRWQTTKTVQVAPVLQKAPIIDSKLFSKYLDHWKSIGFYDPSK</sequence>
<dbReference type="InterPro" id="IPR009081">
    <property type="entry name" value="PP-bd_ACP"/>
</dbReference>
<accession>A0A9P6Y3H4</accession>
<dbReference type="SUPFAM" id="SSF51735">
    <property type="entry name" value="NAD(P)-binding Rossmann-fold domains"/>
    <property type="match status" value="1"/>
</dbReference>
<gene>
    <name evidence="4" type="ORF">G6F51_010123</name>
</gene>